<feature type="region of interest" description="Disordered" evidence="3">
    <location>
        <begin position="89"/>
        <end position="161"/>
    </location>
</feature>
<evidence type="ECO:0000313" key="5">
    <source>
        <dbReference type="Proteomes" id="UP001307889"/>
    </source>
</evidence>
<feature type="compositionally biased region" description="Low complexity" evidence="3">
    <location>
        <begin position="119"/>
        <end position="135"/>
    </location>
</feature>
<dbReference type="PANTHER" id="PTHR10380:SF192">
    <property type="entry name" value="GEO02312P1"/>
    <property type="match status" value="1"/>
</dbReference>
<evidence type="ECO:0000256" key="1">
    <source>
        <dbReference type="ARBA" id="ARBA00022460"/>
    </source>
</evidence>
<keyword evidence="5" id="KW-1185">Reference proteome</keyword>
<dbReference type="InterPro" id="IPR000618">
    <property type="entry name" value="Insect_cuticle"/>
</dbReference>
<keyword evidence="1 2" id="KW-0193">Cuticle</keyword>
<dbReference type="InterPro" id="IPR050468">
    <property type="entry name" value="Cuticle_Struct_Prot"/>
</dbReference>
<dbReference type="PRINTS" id="PR00947">
    <property type="entry name" value="CUTICLE"/>
</dbReference>
<dbReference type="PROSITE" id="PS00233">
    <property type="entry name" value="CHIT_BIND_RR_1"/>
    <property type="match status" value="1"/>
</dbReference>
<dbReference type="Proteomes" id="UP001307889">
    <property type="component" value="Chromosome 12"/>
</dbReference>
<reference evidence="4 5" key="1">
    <citation type="submission" date="2023-09" db="EMBL/GenBank/DDBJ databases">
        <title>Nesidiocoris tenuis whole genome shotgun sequence.</title>
        <authorList>
            <person name="Shibata T."/>
            <person name="Shimoda M."/>
            <person name="Kobayashi T."/>
            <person name="Uehara T."/>
        </authorList>
    </citation>
    <scope>NUCLEOTIDE SEQUENCE [LARGE SCALE GENOMIC DNA]</scope>
    <source>
        <strain evidence="4 5">Japan</strain>
    </source>
</reference>
<evidence type="ECO:0000313" key="4">
    <source>
        <dbReference type="EMBL" id="BET00891.1"/>
    </source>
</evidence>
<dbReference type="InterPro" id="IPR031311">
    <property type="entry name" value="CHIT_BIND_RR_consensus"/>
</dbReference>
<name>A0ABN7BCG7_9HEMI</name>
<gene>
    <name evidence="4" type="ORF">NTJ_13707</name>
</gene>
<dbReference type="PROSITE" id="PS51155">
    <property type="entry name" value="CHIT_BIND_RR_2"/>
    <property type="match status" value="1"/>
</dbReference>
<dbReference type="Pfam" id="PF00379">
    <property type="entry name" value="Chitin_bind_4"/>
    <property type="match status" value="1"/>
</dbReference>
<evidence type="ECO:0000256" key="3">
    <source>
        <dbReference type="SAM" id="MobiDB-lite"/>
    </source>
</evidence>
<dbReference type="PANTHER" id="PTHR10380">
    <property type="entry name" value="CUTICLE PROTEIN"/>
    <property type="match status" value="1"/>
</dbReference>
<dbReference type="EMBL" id="AP028920">
    <property type="protein sequence ID" value="BET00891.1"/>
    <property type="molecule type" value="Genomic_DNA"/>
</dbReference>
<sequence length="254" mass="27773">MEALLYKLLRFYEAFSVFEARIVSDMILVWSLILCPLLGLTIAQRGHYIRPLVETHYPAVAPAYHGLPLYEEIPAAPIVPRLYPTPALYQSHPPPPQLRSRKTNRLGDEGSRPLGGTVSPAASSSGPSSHASPARSSEDEAESAEAPAQTHPILSYTNSMGNEGDYSYKFETADGMRKEETSVMTTLPDGKTARSVRGSYSYPTADGRTIRVDYVADEGGFRATTVTDGESNAGLGTSYRRMGERGFVYTYRAP</sequence>
<organism evidence="4 5">
    <name type="scientific">Nesidiocoris tenuis</name>
    <dbReference type="NCBI Taxonomy" id="355587"/>
    <lineage>
        <taxon>Eukaryota</taxon>
        <taxon>Metazoa</taxon>
        <taxon>Ecdysozoa</taxon>
        <taxon>Arthropoda</taxon>
        <taxon>Hexapoda</taxon>
        <taxon>Insecta</taxon>
        <taxon>Pterygota</taxon>
        <taxon>Neoptera</taxon>
        <taxon>Paraneoptera</taxon>
        <taxon>Hemiptera</taxon>
        <taxon>Heteroptera</taxon>
        <taxon>Panheteroptera</taxon>
        <taxon>Cimicomorpha</taxon>
        <taxon>Miridae</taxon>
        <taxon>Dicyphina</taxon>
        <taxon>Nesidiocoris</taxon>
    </lineage>
</organism>
<accession>A0ABN7BCG7</accession>
<protein>
    <submittedName>
        <fullName evidence="4">Insect cuticle protein</fullName>
    </submittedName>
</protein>
<evidence type="ECO:0000256" key="2">
    <source>
        <dbReference type="PROSITE-ProRule" id="PRU00497"/>
    </source>
</evidence>
<proteinExistence type="predicted"/>